<sequence>MDAIPTNALADHFVQAFEEATGATISDDRQWKLPFDRSDGLRRLDLLLHVQTEHQELDLAVELIKQGYPRDIRHTVWQLEEYLLSTERRDHTIPFVVAEYLSTGARASLRERNIGYFDSSGSLFLRKGDWLVNIDRAGKPKKSAQVGSIYTGAREQVVHALLHAGDKWLTGLEIAELAQTSSYTVSQTLQELERLEWTVSEGSGRNQRRRLVQPGKLLDAWAGSWRTRQETKTRWYMFAPNPQLAAPWLYNVFRNTKQDDWTATGAAAANVLSPLLTSVDTVDVIVPPGSAARYAKDLGLKEVAKGANVTLLERAGASMLFRHQADGHIWFASPFILYLDLLDDRGRNKELASEFRSNILKI</sequence>
<accession>A0A226X3L6</accession>
<name>A0A226X3L6_CABSO</name>
<dbReference type="RefSeq" id="WP_089161371.1">
    <property type="nucleotide sequence ID" value="NZ_MTHB01000099.1"/>
</dbReference>
<dbReference type="SUPFAM" id="SSF46785">
    <property type="entry name" value="Winged helix' DNA-binding domain"/>
    <property type="match status" value="1"/>
</dbReference>
<dbReference type="InterPro" id="IPR019238">
    <property type="entry name" value="AbiEi_2"/>
</dbReference>
<dbReference type="Pfam" id="PF09952">
    <property type="entry name" value="AbiEi_2"/>
    <property type="match status" value="1"/>
</dbReference>
<gene>
    <name evidence="1" type="ORF">BSU04_15980</name>
</gene>
<evidence type="ECO:0000313" key="1">
    <source>
        <dbReference type="EMBL" id="OXC77607.1"/>
    </source>
</evidence>
<dbReference type="Proteomes" id="UP000214720">
    <property type="component" value="Unassembled WGS sequence"/>
</dbReference>
<dbReference type="AlphaFoldDB" id="A0A226X3L6"/>
<reference evidence="2" key="1">
    <citation type="submission" date="2017-01" db="EMBL/GenBank/DDBJ databases">
        <title>Genome Analysis of Deinococcus marmoris KOPRI26562.</title>
        <authorList>
            <person name="Kim J.H."/>
            <person name="Oh H.-M."/>
        </authorList>
    </citation>
    <scope>NUCLEOTIDE SEQUENCE [LARGE SCALE GENOMIC DNA]</scope>
    <source>
        <strain evidence="2">PAMC 26633</strain>
    </source>
</reference>
<dbReference type="EMBL" id="MTHB01000099">
    <property type="protein sequence ID" value="OXC77607.1"/>
    <property type="molecule type" value="Genomic_DNA"/>
</dbReference>
<organism evidence="1 2">
    <name type="scientific">Caballeronia sordidicola</name>
    <name type="common">Burkholderia sordidicola</name>
    <dbReference type="NCBI Taxonomy" id="196367"/>
    <lineage>
        <taxon>Bacteria</taxon>
        <taxon>Pseudomonadati</taxon>
        <taxon>Pseudomonadota</taxon>
        <taxon>Betaproteobacteria</taxon>
        <taxon>Burkholderiales</taxon>
        <taxon>Burkholderiaceae</taxon>
        <taxon>Caballeronia</taxon>
    </lineage>
</organism>
<proteinExistence type="predicted"/>
<comment type="caution">
    <text evidence="1">The sequence shown here is derived from an EMBL/GenBank/DDBJ whole genome shotgun (WGS) entry which is preliminary data.</text>
</comment>
<dbReference type="InterPro" id="IPR036390">
    <property type="entry name" value="WH_DNA-bd_sf"/>
</dbReference>
<protein>
    <submittedName>
        <fullName evidence="1">Uncharacterized protein</fullName>
    </submittedName>
</protein>
<dbReference type="OrthoDB" id="8873308at2"/>
<evidence type="ECO:0000313" key="2">
    <source>
        <dbReference type="Proteomes" id="UP000214720"/>
    </source>
</evidence>